<dbReference type="EMBL" id="JAMKFB020000025">
    <property type="protein sequence ID" value="KAL0154803.1"/>
    <property type="molecule type" value="Genomic_DNA"/>
</dbReference>
<keyword evidence="3" id="KW-1185">Reference proteome</keyword>
<evidence type="ECO:0000313" key="2">
    <source>
        <dbReference type="EMBL" id="KAL0154803.1"/>
    </source>
</evidence>
<proteinExistence type="predicted"/>
<sequence>SPELSACPVWTMEVVLLSATFPVLRVVIWCMCGHNLLIILNSCPASLFPPLLLCSLSSSAPLPLHPASPSAHPQPTISGVVSLQVWLEDPLSPSSSSESWTPLRSVNPAAPPWLLAPSSPVWPISPPVPQGSLVPPALLWLVVDLLSPQDYTPPAPPAFQLHLGPLSLRLHCGLPDPHLHLGCLSHLLLILCITLALRISVSASAPPLSDGPLESSALPPPWLLPPSASS</sequence>
<protein>
    <submittedName>
        <fullName evidence="2">Uncharacterized protein</fullName>
    </submittedName>
</protein>
<organism evidence="2 3">
    <name type="scientific">Cirrhinus mrigala</name>
    <name type="common">Mrigala</name>
    <dbReference type="NCBI Taxonomy" id="683832"/>
    <lineage>
        <taxon>Eukaryota</taxon>
        <taxon>Metazoa</taxon>
        <taxon>Chordata</taxon>
        <taxon>Craniata</taxon>
        <taxon>Vertebrata</taxon>
        <taxon>Euteleostomi</taxon>
        <taxon>Actinopterygii</taxon>
        <taxon>Neopterygii</taxon>
        <taxon>Teleostei</taxon>
        <taxon>Ostariophysi</taxon>
        <taxon>Cypriniformes</taxon>
        <taxon>Cyprinidae</taxon>
        <taxon>Labeoninae</taxon>
        <taxon>Labeonini</taxon>
        <taxon>Cirrhinus</taxon>
    </lineage>
</organism>
<comment type="caution">
    <text evidence="2">The sequence shown here is derived from an EMBL/GenBank/DDBJ whole genome shotgun (WGS) entry which is preliminary data.</text>
</comment>
<evidence type="ECO:0000313" key="3">
    <source>
        <dbReference type="Proteomes" id="UP001529510"/>
    </source>
</evidence>
<feature type="region of interest" description="Disordered" evidence="1">
    <location>
        <begin position="210"/>
        <end position="230"/>
    </location>
</feature>
<accession>A0ABD0N399</accession>
<feature type="non-terminal residue" evidence="2">
    <location>
        <position position="1"/>
    </location>
</feature>
<reference evidence="2 3" key="1">
    <citation type="submission" date="2024-05" db="EMBL/GenBank/DDBJ databases">
        <title>Genome sequencing and assembly of Indian major carp, Cirrhinus mrigala (Hamilton, 1822).</title>
        <authorList>
            <person name="Mohindra V."/>
            <person name="Chowdhury L.M."/>
            <person name="Lal K."/>
            <person name="Jena J.K."/>
        </authorList>
    </citation>
    <scope>NUCLEOTIDE SEQUENCE [LARGE SCALE GENOMIC DNA]</scope>
    <source>
        <strain evidence="2">CM1030</strain>
        <tissue evidence="2">Blood</tissue>
    </source>
</reference>
<dbReference type="AlphaFoldDB" id="A0ABD0N399"/>
<evidence type="ECO:0000256" key="1">
    <source>
        <dbReference type="SAM" id="MobiDB-lite"/>
    </source>
</evidence>
<dbReference type="Proteomes" id="UP001529510">
    <property type="component" value="Unassembled WGS sequence"/>
</dbReference>
<feature type="non-terminal residue" evidence="2">
    <location>
        <position position="230"/>
    </location>
</feature>
<gene>
    <name evidence="2" type="ORF">M9458_049066</name>
</gene>
<name>A0ABD0N399_CIRMR</name>